<dbReference type="Gene3D" id="1.10.10.10">
    <property type="entry name" value="Winged helix-like DNA-binding domain superfamily/Winged helix DNA-binding domain"/>
    <property type="match status" value="1"/>
</dbReference>
<dbReference type="OrthoDB" id="1652954at2"/>
<evidence type="ECO:0000256" key="4">
    <source>
        <dbReference type="ARBA" id="ARBA00023163"/>
    </source>
</evidence>
<dbReference type="Gene3D" id="3.40.190.290">
    <property type="match status" value="1"/>
</dbReference>
<dbReference type="PANTHER" id="PTHR30419">
    <property type="entry name" value="HTH-TYPE TRANSCRIPTIONAL REGULATOR YBHD"/>
    <property type="match status" value="1"/>
</dbReference>
<dbReference type="STRING" id="1526.SAMN02910262_02064"/>
<dbReference type="InterPro" id="IPR050950">
    <property type="entry name" value="HTH-type_LysR_regulators"/>
</dbReference>
<evidence type="ECO:0000259" key="5">
    <source>
        <dbReference type="PROSITE" id="PS50931"/>
    </source>
</evidence>
<comment type="similarity">
    <text evidence="1">Belongs to the LysR transcriptional regulatory family.</text>
</comment>
<dbReference type="InterPro" id="IPR000847">
    <property type="entry name" value="LysR_HTH_N"/>
</dbReference>
<dbReference type="InterPro" id="IPR036388">
    <property type="entry name" value="WH-like_DNA-bd_sf"/>
</dbReference>
<dbReference type="Proteomes" id="UP000199820">
    <property type="component" value="Unassembled WGS sequence"/>
</dbReference>
<dbReference type="InterPro" id="IPR005119">
    <property type="entry name" value="LysR_subst-bd"/>
</dbReference>
<gene>
    <name evidence="6" type="ORF">SAMN04487771_10792</name>
</gene>
<evidence type="ECO:0000256" key="2">
    <source>
        <dbReference type="ARBA" id="ARBA00023015"/>
    </source>
</evidence>
<evidence type="ECO:0000256" key="1">
    <source>
        <dbReference type="ARBA" id="ARBA00009437"/>
    </source>
</evidence>
<dbReference type="FunFam" id="1.10.10.10:FF:000001">
    <property type="entry name" value="LysR family transcriptional regulator"/>
    <property type="match status" value="1"/>
</dbReference>
<dbReference type="InterPro" id="IPR036390">
    <property type="entry name" value="WH_DNA-bd_sf"/>
</dbReference>
<dbReference type="PRINTS" id="PR00039">
    <property type="entry name" value="HTHLYSR"/>
</dbReference>
<dbReference type="SUPFAM" id="SSF53850">
    <property type="entry name" value="Periplasmic binding protein-like II"/>
    <property type="match status" value="1"/>
</dbReference>
<feature type="domain" description="HTH lysR-type" evidence="5">
    <location>
        <begin position="1"/>
        <end position="58"/>
    </location>
</feature>
<organism evidence="6 7">
    <name type="scientific">[Clostridium] aminophilum</name>
    <dbReference type="NCBI Taxonomy" id="1526"/>
    <lineage>
        <taxon>Bacteria</taxon>
        <taxon>Bacillati</taxon>
        <taxon>Bacillota</taxon>
        <taxon>Clostridia</taxon>
        <taxon>Lachnospirales</taxon>
        <taxon>Lachnospiraceae</taxon>
    </lineage>
</organism>
<evidence type="ECO:0000313" key="6">
    <source>
        <dbReference type="EMBL" id="SET94879.1"/>
    </source>
</evidence>
<dbReference type="GO" id="GO:0003677">
    <property type="term" value="F:DNA binding"/>
    <property type="evidence" value="ECO:0007669"/>
    <property type="project" value="UniProtKB-KW"/>
</dbReference>
<name>A0A1I0IE91_9FIRM</name>
<dbReference type="Pfam" id="PF03466">
    <property type="entry name" value="LysR_substrate"/>
    <property type="match status" value="1"/>
</dbReference>
<dbReference type="PANTHER" id="PTHR30419:SF28">
    <property type="entry name" value="HTH-TYPE TRANSCRIPTIONAL REGULATOR BSDA"/>
    <property type="match status" value="1"/>
</dbReference>
<reference evidence="6 7" key="1">
    <citation type="submission" date="2016-10" db="EMBL/GenBank/DDBJ databases">
        <authorList>
            <person name="de Groot N.N."/>
        </authorList>
    </citation>
    <scope>NUCLEOTIDE SEQUENCE [LARGE SCALE GENOMIC DNA]</scope>
    <source>
        <strain evidence="6 7">KH1P1</strain>
    </source>
</reference>
<dbReference type="GO" id="GO:0003700">
    <property type="term" value="F:DNA-binding transcription factor activity"/>
    <property type="evidence" value="ECO:0007669"/>
    <property type="project" value="InterPro"/>
</dbReference>
<evidence type="ECO:0000256" key="3">
    <source>
        <dbReference type="ARBA" id="ARBA00023125"/>
    </source>
</evidence>
<dbReference type="eggNOG" id="COG0583">
    <property type="taxonomic scope" value="Bacteria"/>
</dbReference>
<dbReference type="PROSITE" id="PS50931">
    <property type="entry name" value="HTH_LYSR"/>
    <property type="match status" value="1"/>
</dbReference>
<keyword evidence="4" id="KW-0804">Transcription</keyword>
<protein>
    <submittedName>
        <fullName evidence="6">DNA-binding transcriptional regulator, LysR family</fullName>
    </submittedName>
</protein>
<keyword evidence="7" id="KW-1185">Reference proteome</keyword>
<sequence>MNLRQLQYFKTIAELEHYTRAAEQLYVSQSNLSHSIKELEDELNVQLFVRKGRNVQLTKYGELFLPYVSQALDLLDNGVQCVNNYVNPDTGSVIVSGFPSLSEFIPEVVVRYLSETNRVGVHVQFNQSADYETLKKQLKAGDIDLAFCTQIEDNAIGCAPIGEHQLVLLAPEDSPYEEGETVDLSILDGQPFVAFNHNCELRYFTDELFEKLDIHPKITMETAQDVLIYGMVAAKQGLAIAPKPIGGTPYRLKELKIANEIPNRRVYVAWNKVRYMPPAAAYLRDFILKKGMIFDQFFERRDERRRMKIQEY</sequence>
<dbReference type="RefSeq" id="WP_074650631.1">
    <property type="nucleotide sequence ID" value="NZ_FOIL01000079.1"/>
</dbReference>
<keyword evidence="2" id="KW-0805">Transcription regulation</keyword>
<dbReference type="EMBL" id="FOIL01000079">
    <property type="protein sequence ID" value="SET94879.1"/>
    <property type="molecule type" value="Genomic_DNA"/>
</dbReference>
<dbReference type="GO" id="GO:0005829">
    <property type="term" value="C:cytosol"/>
    <property type="evidence" value="ECO:0007669"/>
    <property type="project" value="TreeGrafter"/>
</dbReference>
<dbReference type="SUPFAM" id="SSF46785">
    <property type="entry name" value="Winged helix' DNA-binding domain"/>
    <property type="match status" value="1"/>
</dbReference>
<dbReference type="Pfam" id="PF00126">
    <property type="entry name" value="HTH_1"/>
    <property type="match status" value="1"/>
</dbReference>
<accession>A0A1I0IE91</accession>
<proteinExistence type="inferred from homology"/>
<evidence type="ECO:0000313" key="7">
    <source>
        <dbReference type="Proteomes" id="UP000199820"/>
    </source>
</evidence>
<dbReference type="AlphaFoldDB" id="A0A1I0IE91"/>
<keyword evidence="3 6" id="KW-0238">DNA-binding</keyword>